<proteinExistence type="predicted"/>
<accession>A0AAE0TIZ0</accession>
<evidence type="ECO:0000313" key="3">
    <source>
        <dbReference type="Proteomes" id="UP001195483"/>
    </source>
</evidence>
<dbReference type="Proteomes" id="UP001195483">
    <property type="component" value="Unassembled WGS sequence"/>
</dbReference>
<name>A0AAE0TIZ0_9BIVA</name>
<reference evidence="2" key="3">
    <citation type="submission" date="2023-05" db="EMBL/GenBank/DDBJ databases">
        <authorList>
            <person name="Smith C.H."/>
        </authorList>
    </citation>
    <scope>NUCLEOTIDE SEQUENCE</scope>
    <source>
        <strain evidence="2">CHS0354</strain>
        <tissue evidence="2">Mantle</tissue>
    </source>
</reference>
<protein>
    <submittedName>
        <fullName evidence="2">Uncharacterized protein</fullName>
    </submittedName>
</protein>
<organism evidence="2 3">
    <name type="scientific">Potamilus streckersoni</name>
    <dbReference type="NCBI Taxonomy" id="2493646"/>
    <lineage>
        <taxon>Eukaryota</taxon>
        <taxon>Metazoa</taxon>
        <taxon>Spiralia</taxon>
        <taxon>Lophotrochozoa</taxon>
        <taxon>Mollusca</taxon>
        <taxon>Bivalvia</taxon>
        <taxon>Autobranchia</taxon>
        <taxon>Heteroconchia</taxon>
        <taxon>Palaeoheterodonta</taxon>
        <taxon>Unionida</taxon>
        <taxon>Unionoidea</taxon>
        <taxon>Unionidae</taxon>
        <taxon>Ambleminae</taxon>
        <taxon>Lampsilini</taxon>
        <taxon>Potamilus</taxon>
    </lineage>
</organism>
<reference evidence="2" key="2">
    <citation type="journal article" date="2021" name="Genome Biol. Evol.">
        <title>Developing a high-quality reference genome for a parasitic bivalve with doubly uniparental inheritance (Bivalvia: Unionida).</title>
        <authorList>
            <person name="Smith C.H."/>
        </authorList>
    </citation>
    <scope>NUCLEOTIDE SEQUENCE</scope>
    <source>
        <strain evidence="2">CHS0354</strain>
        <tissue evidence="2">Mantle</tissue>
    </source>
</reference>
<reference evidence="2" key="1">
    <citation type="journal article" date="2021" name="Genome Biol. Evol.">
        <title>A High-Quality Reference Genome for a Parasitic Bivalve with Doubly Uniparental Inheritance (Bivalvia: Unionida).</title>
        <authorList>
            <person name="Smith C.H."/>
        </authorList>
    </citation>
    <scope>NUCLEOTIDE SEQUENCE</scope>
    <source>
        <strain evidence="2">CHS0354</strain>
    </source>
</reference>
<evidence type="ECO:0000313" key="2">
    <source>
        <dbReference type="EMBL" id="KAK3610833.1"/>
    </source>
</evidence>
<keyword evidence="1" id="KW-0175">Coiled coil</keyword>
<comment type="caution">
    <text evidence="2">The sequence shown here is derived from an EMBL/GenBank/DDBJ whole genome shotgun (WGS) entry which is preliminary data.</text>
</comment>
<dbReference type="EMBL" id="JAEAOA010001353">
    <property type="protein sequence ID" value="KAK3610833.1"/>
    <property type="molecule type" value="Genomic_DNA"/>
</dbReference>
<sequence>MLSSPINLYATKRCGKSKSSSKDSLISLNDLQKTGNETDQSTDMDQSRGFASIDECGITSPDERVETNFPILQYEKFIDLKQFVKDELHANCAIIMEEMKRMRKDVARLDEMIQSKDEKIKRLESGVGIAFRFRPIWDCRYNRKPGMVIEKLQAVNEKQVETVIAQIRVTYKLYTVVMLLCLCKYD</sequence>
<feature type="coiled-coil region" evidence="1">
    <location>
        <begin position="85"/>
        <end position="126"/>
    </location>
</feature>
<dbReference type="AlphaFoldDB" id="A0AAE0TIZ0"/>
<gene>
    <name evidence="2" type="ORF">CHS0354_022339</name>
</gene>
<evidence type="ECO:0000256" key="1">
    <source>
        <dbReference type="SAM" id="Coils"/>
    </source>
</evidence>
<keyword evidence="3" id="KW-1185">Reference proteome</keyword>